<evidence type="ECO:0000313" key="1">
    <source>
        <dbReference type="EMBL" id="CBY37788.1"/>
    </source>
</evidence>
<protein>
    <submittedName>
        <fullName evidence="1">Uncharacterized protein</fullName>
    </submittedName>
</protein>
<proteinExistence type="predicted"/>
<name>E4YQP3_OIKDI</name>
<dbReference type="AlphaFoldDB" id="E4YQP3"/>
<organism evidence="1">
    <name type="scientific">Oikopleura dioica</name>
    <name type="common">Tunicate</name>
    <dbReference type="NCBI Taxonomy" id="34765"/>
    <lineage>
        <taxon>Eukaryota</taxon>
        <taxon>Metazoa</taxon>
        <taxon>Chordata</taxon>
        <taxon>Tunicata</taxon>
        <taxon>Appendicularia</taxon>
        <taxon>Copelata</taxon>
        <taxon>Oikopleuridae</taxon>
        <taxon>Oikopleura</taxon>
    </lineage>
</organism>
<sequence length="182" mass="21418">MFRRAALAISAVRKESLDARAAEVLNRYRNTKDPELRQQILKREEIKLERAQKMGKDRIIVKDEYRKFEWKLESNQREFEAFEDETLIDAEIANDEYSEQMNAVFKEADEKYYRRVKMAEAALEELKNICPELIPAPYIHKEMVEITGPDFSLPVDDFLTMKAPLGQANLYETNLYKKSDSE</sequence>
<gene>
    <name evidence="1" type="ORF">GSOID_T00031274001</name>
</gene>
<dbReference type="Proteomes" id="UP000011014">
    <property type="component" value="Unassembled WGS sequence"/>
</dbReference>
<reference evidence="1" key="1">
    <citation type="journal article" date="2010" name="Science">
        <title>Plasticity of animal genome architecture unmasked by rapid evolution of a pelagic tunicate.</title>
        <authorList>
            <person name="Denoeud F."/>
            <person name="Henriet S."/>
            <person name="Mungpakdee S."/>
            <person name="Aury J.M."/>
            <person name="Da Silva C."/>
            <person name="Brinkmann H."/>
            <person name="Mikhaleva J."/>
            <person name="Olsen L.C."/>
            <person name="Jubin C."/>
            <person name="Canestro C."/>
            <person name="Bouquet J.M."/>
            <person name="Danks G."/>
            <person name="Poulain J."/>
            <person name="Campsteijn C."/>
            <person name="Adamski M."/>
            <person name="Cross I."/>
            <person name="Yadetie F."/>
            <person name="Muffato M."/>
            <person name="Louis A."/>
            <person name="Butcher S."/>
            <person name="Tsagkogeorga G."/>
            <person name="Konrad A."/>
            <person name="Singh S."/>
            <person name="Jensen M.F."/>
            <person name="Cong E.H."/>
            <person name="Eikeseth-Otteraa H."/>
            <person name="Noel B."/>
            <person name="Anthouard V."/>
            <person name="Porcel B.M."/>
            <person name="Kachouri-Lafond R."/>
            <person name="Nishino A."/>
            <person name="Ugolini M."/>
            <person name="Chourrout P."/>
            <person name="Nishida H."/>
            <person name="Aasland R."/>
            <person name="Huzurbazar S."/>
            <person name="Westhof E."/>
            <person name="Delsuc F."/>
            <person name="Lehrach H."/>
            <person name="Reinhardt R."/>
            <person name="Weissenbach J."/>
            <person name="Roy S.W."/>
            <person name="Artiguenave F."/>
            <person name="Postlethwait J.H."/>
            <person name="Manak J.R."/>
            <person name="Thompson E.M."/>
            <person name="Jaillon O."/>
            <person name="Du Pasquier L."/>
            <person name="Boudinot P."/>
            <person name="Liberles D.A."/>
            <person name="Volff J.N."/>
            <person name="Philippe H."/>
            <person name="Lenhard B."/>
            <person name="Roest Crollius H."/>
            <person name="Wincker P."/>
            <person name="Chourrout D."/>
        </authorList>
    </citation>
    <scope>NUCLEOTIDE SEQUENCE [LARGE SCALE GENOMIC DNA]</scope>
</reference>
<dbReference type="EMBL" id="FN655058">
    <property type="protein sequence ID" value="CBY37788.1"/>
    <property type="molecule type" value="Genomic_DNA"/>
</dbReference>
<accession>E4YQP3</accession>